<dbReference type="InterPro" id="IPR001433">
    <property type="entry name" value="OxRdtase_FAD/NAD-bd"/>
</dbReference>
<keyword evidence="8" id="KW-0411">Iron-sulfur</keyword>
<feature type="domain" description="2Fe-2S ferredoxin-type" evidence="9">
    <location>
        <begin position="245"/>
        <end position="334"/>
    </location>
</feature>
<evidence type="ECO:0000256" key="2">
    <source>
        <dbReference type="ARBA" id="ARBA00022630"/>
    </source>
</evidence>
<dbReference type="PANTHER" id="PTHR47354">
    <property type="entry name" value="NADH OXIDOREDUCTASE HCR"/>
    <property type="match status" value="1"/>
</dbReference>
<dbReference type="PRINTS" id="PR00371">
    <property type="entry name" value="FPNCR"/>
</dbReference>
<evidence type="ECO:0000256" key="7">
    <source>
        <dbReference type="ARBA" id="ARBA00023004"/>
    </source>
</evidence>
<dbReference type="GO" id="GO:0046872">
    <property type="term" value="F:metal ion binding"/>
    <property type="evidence" value="ECO:0007669"/>
    <property type="project" value="UniProtKB-KW"/>
</dbReference>
<dbReference type="EMBL" id="JACHIN010000015">
    <property type="protein sequence ID" value="MBB5083102.1"/>
    <property type="molecule type" value="Genomic_DNA"/>
</dbReference>
<evidence type="ECO:0000256" key="5">
    <source>
        <dbReference type="ARBA" id="ARBA00022827"/>
    </source>
</evidence>
<dbReference type="InterPro" id="IPR017927">
    <property type="entry name" value="FAD-bd_FR_type"/>
</dbReference>
<evidence type="ECO:0000256" key="3">
    <source>
        <dbReference type="ARBA" id="ARBA00022714"/>
    </source>
</evidence>
<evidence type="ECO:0000256" key="6">
    <source>
        <dbReference type="ARBA" id="ARBA00023002"/>
    </source>
</evidence>
<gene>
    <name evidence="11" type="ORF">HNR40_008605</name>
</gene>
<dbReference type="InterPro" id="IPR039261">
    <property type="entry name" value="FNR_nucleotide-bd"/>
</dbReference>
<keyword evidence="2" id="KW-0285">Flavoprotein</keyword>
<organism evidence="11 12">
    <name type="scientific">Nonomuraea endophytica</name>
    <dbReference type="NCBI Taxonomy" id="714136"/>
    <lineage>
        <taxon>Bacteria</taxon>
        <taxon>Bacillati</taxon>
        <taxon>Actinomycetota</taxon>
        <taxon>Actinomycetes</taxon>
        <taxon>Streptosporangiales</taxon>
        <taxon>Streptosporangiaceae</taxon>
        <taxon>Nonomuraea</taxon>
    </lineage>
</organism>
<dbReference type="InterPro" id="IPR050415">
    <property type="entry name" value="MRET"/>
</dbReference>
<proteinExistence type="predicted"/>
<evidence type="ECO:0000313" key="11">
    <source>
        <dbReference type="EMBL" id="MBB5083102.1"/>
    </source>
</evidence>
<evidence type="ECO:0000256" key="4">
    <source>
        <dbReference type="ARBA" id="ARBA00022723"/>
    </source>
</evidence>
<dbReference type="InterPro" id="IPR017938">
    <property type="entry name" value="Riboflavin_synthase-like_b-brl"/>
</dbReference>
<dbReference type="Gene3D" id="3.40.50.80">
    <property type="entry name" value="Nucleotide-binding domain of ferredoxin-NADP reductase (FNR) module"/>
    <property type="match status" value="1"/>
</dbReference>
<dbReference type="InterPro" id="IPR001709">
    <property type="entry name" value="Flavoprot_Pyr_Nucl_cyt_Rdtase"/>
</dbReference>
<dbReference type="SUPFAM" id="SSF63380">
    <property type="entry name" value="Riboflavin synthase domain-like"/>
    <property type="match status" value="1"/>
</dbReference>
<dbReference type="InterPro" id="IPR006058">
    <property type="entry name" value="2Fe2S_fd_BS"/>
</dbReference>
<evidence type="ECO:0000256" key="1">
    <source>
        <dbReference type="ARBA" id="ARBA00001974"/>
    </source>
</evidence>
<reference evidence="11 12" key="1">
    <citation type="submission" date="2020-08" db="EMBL/GenBank/DDBJ databases">
        <title>Genomic Encyclopedia of Type Strains, Phase IV (KMG-IV): sequencing the most valuable type-strain genomes for metagenomic binning, comparative biology and taxonomic classification.</title>
        <authorList>
            <person name="Goeker M."/>
        </authorList>
    </citation>
    <scope>NUCLEOTIDE SEQUENCE [LARGE SCALE GENOMIC DNA]</scope>
    <source>
        <strain evidence="11 12">DSM 45385</strain>
    </source>
</reference>
<keyword evidence="7" id="KW-0408">Iron</keyword>
<evidence type="ECO:0000256" key="8">
    <source>
        <dbReference type="ARBA" id="ARBA00023014"/>
    </source>
</evidence>
<comment type="cofactor">
    <cofactor evidence="1">
        <name>FAD</name>
        <dbReference type="ChEBI" id="CHEBI:57692"/>
    </cofactor>
</comment>
<dbReference type="InterPro" id="IPR012675">
    <property type="entry name" value="Beta-grasp_dom_sf"/>
</dbReference>
<dbReference type="Pfam" id="PF00970">
    <property type="entry name" value="FAD_binding_6"/>
    <property type="match status" value="1"/>
</dbReference>
<protein>
    <submittedName>
        <fullName evidence="11">Ring-1,2-phenylacetyl-CoA epoxidase subunit PaaE</fullName>
    </submittedName>
</protein>
<dbReference type="PROSITE" id="PS00197">
    <property type="entry name" value="2FE2S_FER_1"/>
    <property type="match status" value="1"/>
</dbReference>
<dbReference type="GO" id="GO:0016491">
    <property type="term" value="F:oxidoreductase activity"/>
    <property type="evidence" value="ECO:0007669"/>
    <property type="project" value="UniProtKB-KW"/>
</dbReference>
<sequence length="334" mass="36467">MSRFQPLTVAAVERLTDDAVAVTFEERLPFVQGQHLTVRVFLDGLEVRRSYSICSPAGGPLRIGVKRLPGGAFSEWANSMLKPGDVVEAMPPLGRFTTPLYPEKSRHHLAIVAGSGITPVISLLTTTLEVEPLSRFTLVYGNRTARDVMFAEELADLKDTYGSRLNLLHVLSQEPQEAPIASGRIDADKMRTLLPLLGEADEYYLCGPIGLVETVRGMLGGRQVHYELFYAGEPVARTHAVPDGAVFDFTLDGRTTRVHLRDDESLLGAALRVRADAPYACRGGVCGTCRVRLSQGEVTMDQNYALEPGELAAGYRLACQSHPVTEHVTADFDA</sequence>
<dbReference type="Proteomes" id="UP000568380">
    <property type="component" value="Unassembled WGS sequence"/>
</dbReference>
<comment type="caution">
    <text evidence="11">The sequence shown here is derived from an EMBL/GenBank/DDBJ whole genome shotgun (WGS) entry which is preliminary data.</text>
</comment>
<keyword evidence="12" id="KW-1185">Reference proteome</keyword>
<dbReference type="PROSITE" id="PS51085">
    <property type="entry name" value="2FE2S_FER_2"/>
    <property type="match status" value="1"/>
</dbReference>
<evidence type="ECO:0000259" key="9">
    <source>
        <dbReference type="PROSITE" id="PS51085"/>
    </source>
</evidence>
<dbReference type="PANTHER" id="PTHR47354:SF8">
    <property type="entry name" value="1,2-PHENYLACETYL-COA EPOXIDASE, SUBUNIT E"/>
    <property type="match status" value="1"/>
</dbReference>
<accession>A0A7W8AB97</accession>
<dbReference type="PROSITE" id="PS51384">
    <property type="entry name" value="FAD_FR"/>
    <property type="match status" value="1"/>
</dbReference>
<keyword evidence="3" id="KW-0001">2Fe-2S</keyword>
<dbReference type="RefSeq" id="WP_184971851.1">
    <property type="nucleotide sequence ID" value="NZ_JACHIN010000015.1"/>
</dbReference>
<feature type="domain" description="FAD-binding FR-type" evidence="10">
    <location>
        <begin position="2"/>
        <end position="99"/>
    </location>
</feature>
<dbReference type="SUPFAM" id="SSF52343">
    <property type="entry name" value="Ferredoxin reductase-like, C-terminal NADP-linked domain"/>
    <property type="match status" value="1"/>
</dbReference>
<dbReference type="Gene3D" id="2.40.30.10">
    <property type="entry name" value="Translation factors"/>
    <property type="match status" value="1"/>
</dbReference>
<evidence type="ECO:0000313" key="12">
    <source>
        <dbReference type="Proteomes" id="UP000568380"/>
    </source>
</evidence>
<dbReference type="CDD" id="cd00207">
    <property type="entry name" value="fer2"/>
    <property type="match status" value="1"/>
</dbReference>
<keyword evidence="6" id="KW-0560">Oxidoreductase</keyword>
<dbReference type="Gene3D" id="3.10.20.30">
    <property type="match status" value="1"/>
</dbReference>
<dbReference type="SUPFAM" id="SSF54292">
    <property type="entry name" value="2Fe-2S ferredoxin-like"/>
    <property type="match status" value="1"/>
</dbReference>
<dbReference type="InterPro" id="IPR008333">
    <property type="entry name" value="Cbr1-like_FAD-bd_dom"/>
</dbReference>
<dbReference type="GO" id="GO:0050660">
    <property type="term" value="F:flavin adenine dinucleotide binding"/>
    <property type="evidence" value="ECO:0007669"/>
    <property type="project" value="TreeGrafter"/>
</dbReference>
<evidence type="ECO:0000259" key="10">
    <source>
        <dbReference type="PROSITE" id="PS51384"/>
    </source>
</evidence>
<dbReference type="InterPro" id="IPR036010">
    <property type="entry name" value="2Fe-2S_ferredoxin-like_sf"/>
</dbReference>
<dbReference type="InterPro" id="IPR001041">
    <property type="entry name" value="2Fe-2S_ferredoxin-type"/>
</dbReference>
<dbReference type="CDD" id="cd06214">
    <property type="entry name" value="PA_degradation_oxidoreductase_like"/>
    <property type="match status" value="1"/>
</dbReference>
<dbReference type="AlphaFoldDB" id="A0A7W8AB97"/>
<name>A0A7W8AB97_9ACTN</name>
<keyword evidence="5" id="KW-0274">FAD</keyword>
<dbReference type="Pfam" id="PF00175">
    <property type="entry name" value="NAD_binding_1"/>
    <property type="match status" value="1"/>
</dbReference>
<dbReference type="PRINTS" id="PR00410">
    <property type="entry name" value="PHEHYDRXLASE"/>
</dbReference>
<keyword evidence="4" id="KW-0479">Metal-binding</keyword>
<dbReference type="GO" id="GO:0051537">
    <property type="term" value="F:2 iron, 2 sulfur cluster binding"/>
    <property type="evidence" value="ECO:0007669"/>
    <property type="project" value="UniProtKB-KW"/>
</dbReference>
<dbReference type="Pfam" id="PF00111">
    <property type="entry name" value="Fer2"/>
    <property type="match status" value="1"/>
</dbReference>